<dbReference type="CDD" id="cd00875">
    <property type="entry name" value="RNA_Cyclase_Class_I"/>
    <property type="match status" value="1"/>
</dbReference>
<dbReference type="PANTHER" id="PTHR11096">
    <property type="entry name" value="RNA 3' TERMINAL PHOSPHATE CYCLASE"/>
    <property type="match status" value="1"/>
</dbReference>
<evidence type="ECO:0000313" key="8">
    <source>
        <dbReference type="Proteomes" id="UP000317494"/>
    </source>
</evidence>
<dbReference type="STRING" id="286115.A0A507DJD2"/>
<reference evidence="7 8" key="1">
    <citation type="journal article" date="2019" name="Sci. Rep.">
        <title>Comparative genomics of chytrid fungi reveal insights into the obligate biotrophic and pathogenic lifestyle of Synchytrium endobioticum.</title>
        <authorList>
            <person name="van de Vossenberg B.T.L.H."/>
            <person name="Warris S."/>
            <person name="Nguyen H.D.T."/>
            <person name="van Gent-Pelzer M.P.E."/>
            <person name="Joly D.L."/>
            <person name="van de Geest H.C."/>
            <person name="Bonants P.J.M."/>
            <person name="Smith D.S."/>
            <person name="Levesque C.A."/>
            <person name="van der Lee T.A.J."/>
        </authorList>
    </citation>
    <scope>NUCLEOTIDE SEQUENCE [LARGE SCALE GENOMIC DNA]</scope>
    <source>
        <strain evidence="7 8">MB42</strain>
    </source>
</reference>
<dbReference type="InterPro" id="IPR013792">
    <property type="entry name" value="RNA3'P_cycl/enolpyr_Trfase_a/b"/>
</dbReference>
<dbReference type="PROSITE" id="PS01287">
    <property type="entry name" value="RTC"/>
    <property type="match status" value="1"/>
</dbReference>
<dbReference type="InterPro" id="IPR037136">
    <property type="entry name" value="RNA3'_phos_cyclase_dom_sf"/>
</dbReference>
<comment type="similarity">
    <text evidence="2">Belongs to the RNA 3'-terminal cyclase family. Type 2 subfamily.</text>
</comment>
<dbReference type="GO" id="GO:0005730">
    <property type="term" value="C:nucleolus"/>
    <property type="evidence" value="ECO:0007669"/>
    <property type="project" value="UniProtKB-SubCell"/>
</dbReference>
<name>A0A507DJD2_9FUNG</name>
<dbReference type="Pfam" id="PF01137">
    <property type="entry name" value="RTC"/>
    <property type="match status" value="1"/>
</dbReference>
<dbReference type="Pfam" id="PF05189">
    <property type="entry name" value="RTC_insert"/>
    <property type="match status" value="1"/>
</dbReference>
<evidence type="ECO:0000256" key="1">
    <source>
        <dbReference type="ARBA" id="ARBA00004604"/>
    </source>
</evidence>
<dbReference type="InterPro" id="IPR023797">
    <property type="entry name" value="RNA3'_phos_cyclase_dom"/>
</dbReference>
<evidence type="ECO:0000256" key="4">
    <source>
        <dbReference type="ARBA" id="ARBA00023242"/>
    </source>
</evidence>
<dbReference type="SUPFAM" id="SSF55205">
    <property type="entry name" value="EPT/RTPC-like"/>
    <property type="match status" value="1"/>
</dbReference>
<keyword evidence="4" id="KW-0539">Nucleus</keyword>
<keyword evidence="3" id="KW-0690">Ribosome biogenesis</keyword>
<proteinExistence type="inferred from homology"/>
<dbReference type="InterPro" id="IPR020719">
    <property type="entry name" value="RNA3'_term_phos_cycl-like_CS"/>
</dbReference>
<dbReference type="GO" id="GO:0000479">
    <property type="term" value="P:endonucleolytic cleavage of tricistronic rRNA transcript (SSU-rRNA, 5.8S rRNA, LSU-rRNA)"/>
    <property type="evidence" value="ECO:0007669"/>
    <property type="project" value="TreeGrafter"/>
</dbReference>
<comment type="caution">
    <text evidence="7">The sequence shown here is derived from an EMBL/GenBank/DDBJ whole genome shotgun (WGS) entry which is preliminary data.</text>
</comment>
<dbReference type="EMBL" id="QEAN01000059">
    <property type="protein sequence ID" value="TPX51018.1"/>
    <property type="molecule type" value="Genomic_DNA"/>
</dbReference>
<feature type="domain" description="RNA 3'-terminal phosphate cyclase insert" evidence="6">
    <location>
        <begin position="181"/>
        <end position="261"/>
    </location>
</feature>
<sequence length="414" mass="45180">MVGLNMMKIEGQRSLRQRLLLATLSGKAVRIDNIRADDDNPGLRDYEVSYLRLLEKVTNGCVIEINYSGTTVVYKPGVITGGKIQHECPVSRGIGYFLEPLIAIGPFAKMPLAATLTGVTNDNVDVSVDAIRTVTLPQLKRFGIDEGLELKINKRGAPPHGGGEVFFRCPTIRQLKPMQLTDQGSIKRIRGIAYATRLSPQMANRVVDAARGVLTRYIPDVYIYTDVYKGPESGNSPGYALTLVAESTTGVLLSAECAFRPRPSPKPSTESMNDKVVTNNEYMPSPPGSPPPRMNNDTTDSAMTDLADYLQNDYSFPTPEDLGIRTARLLLQEIKKAGCAGTICQWIVLLFLALGPEDVGKVRLGQLSPFTQQYLRDIKQFLGVTFKIVPDQENKTLLLSCIGSGAINLSKAGG</sequence>
<evidence type="ECO:0000256" key="3">
    <source>
        <dbReference type="ARBA" id="ARBA00022517"/>
    </source>
</evidence>
<evidence type="ECO:0000256" key="2">
    <source>
        <dbReference type="ARBA" id="ARBA00007089"/>
    </source>
</evidence>
<dbReference type="InterPro" id="IPR013791">
    <property type="entry name" value="RNA3'-term_phos_cycl_insert"/>
</dbReference>
<dbReference type="FunFam" id="3.30.360.20:FF:000001">
    <property type="entry name" value="RNA terminal phosphate cyclase-like 1"/>
    <property type="match status" value="1"/>
</dbReference>
<dbReference type="InterPro" id="IPR016443">
    <property type="entry name" value="RNA3'_term_phos_cyc_type_2"/>
</dbReference>
<dbReference type="NCBIfam" id="TIGR03400">
    <property type="entry name" value="18S_RNA_Rcl1p"/>
    <property type="match status" value="1"/>
</dbReference>
<protein>
    <recommendedName>
        <fullName evidence="9">18S rRNA biogenesis protein RCL1</fullName>
    </recommendedName>
</protein>
<dbReference type="VEuPathDB" id="FungiDB:SeMB42_g02040"/>
<dbReference type="InterPro" id="IPR000228">
    <property type="entry name" value="RNA3'_term_phos_cyc"/>
</dbReference>
<dbReference type="GO" id="GO:0004521">
    <property type="term" value="F:RNA endonuclease activity"/>
    <property type="evidence" value="ECO:0007669"/>
    <property type="project" value="TreeGrafter"/>
</dbReference>
<dbReference type="AlphaFoldDB" id="A0A507DJD2"/>
<evidence type="ECO:0000313" key="7">
    <source>
        <dbReference type="EMBL" id="TPX51018.1"/>
    </source>
</evidence>
<keyword evidence="8" id="KW-1185">Reference proteome</keyword>
<evidence type="ECO:0000259" key="5">
    <source>
        <dbReference type="Pfam" id="PF01137"/>
    </source>
</evidence>
<evidence type="ECO:0008006" key="9">
    <source>
        <dbReference type="Google" id="ProtNLM"/>
    </source>
</evidence>
<comment type="subcellular location">
    <subcellularLocation>
        <location evidence="1">Nucleus</location>
        <location evidence="1">Nucleolus</location>
    </subcellularLocation>
</comment>
<dbReference type="Proteomes" id="UP000317494">
    <property type="component" value="Unassembled WGS sequence"/>
</dbReference>
<evidence type="ECO:0000259" key="6">
    <source>
        <dbReference type="Pfam" id="PF05189"/>
    </source>
</evidence>
<organism evidence="7 8">
    <name type="scientific">Synchytrium endobioticum</name>
    <dbReference type="NCBI Taxonomy" id="286115"/>
    <lineage>
        <taxon>Eukaryota</taxon>
        <taxon>Fungi</taxon>
        <taxon>Fungi incertae sedis</taxon>
        <taxon>Chytridiomycota</taxon>
        <taxon>Chytridiomycota incertae sedis</taxon>
        <taxon>Chytridiomycetes</taxon>
        <taxon>Synchytriales</taxon>
        <taxon>Synchytriaceae</taxon>
        <taxon>Synchytrium</taxon>
    </lineage>
</organism>
<accession>A0A507DJD2</accession>
<gene>
    <name evidence="7" type="ORF">SeMB42_g02040</name>
</gene>
<dbReference type="PANTHER" id="PTHR11096:SF1">
    <property type="entry name" value="RNA 3'-TERMINAL PHOSPHATE CYCLASE-LIKE PROTEIN"/>
    <property type="match status" value="1"/>
</dbReference>
<feature type="domain" description="RNA 3'-terminal phosphate cyclase" evidence="5">
    <location>
        <begin position="9"/>
        <end position="388"/>
    </location>
</feature>
<dbReference type="Gene3D" id="3.65.10.20">
    <property type="entry name" value="RNA 3'-terminal phosphate cyclase domain"/>
    <property type="match status" value="2"/>
</dbReference>
<dbReference type="PIRSF" id="PIRSF005378">
    <property type="entry name" value="RNA3'_term_phos_cycl_euk"/>
    <property type="match status" value="1"/>
</dbReference>